<name>V9ETG0_PHYNI</name>
<protein>
    <submittedName>
        <fullName evidence="1">Uncharacterized protein</fullName>
    </submittedName>
</protein>
<evidence type="ECO:0000313" key="2">
    <source>
        <dbReference type="Proteomes" id="UP000018721"/>
    </source>
</evidence>
<organism evidence="1 2">
    <name type="scientific">Phytophthora nicotianae P1569</name>
    <dbReference type="NCBI Taxonomy" id="1317065"/>
    <lineage>
        <taxon>Eukaryota</taxon>
        <taxon>Sar</taxon>
        <taxon>Stramenopiles</taxon>
        <taxon>Oomycota</taxon>
        <taxon>Peronosporomycetes</taxon>
        <taxon>Peronosporales</taxon>
        <taxon>Peronosporaceae</taxon>
        <taxon>Phytophthora</taxon>
    </lineage>
</organism>
<dbReference type="AlphaFoldDB" id="V9ETG0"/>
<reference evidence="1 2" key="1">
    <citation type="submission" date="2013-11" db="EMBL/GenBank/DDBJ databases">
        <title>The Genome Sequence of Phytophthora parasitica P1569.</title>
        <authorList>
            <consortium name="The Broad Institute Genomics Platform"/>
            <person name="Russ C."/>
            <person name="Tyler B."/>
            <person name="Panabieres F."/>
            <person name="Shan W."/>
            <person name="Tripathy S."/>
            <person name="Grunwald N."/>
            <person name="Machado M."/>
            <person name="Johnson C.S."/>
            <person name="Arredondo F."/>
            <person name="Hong C."/>
            <person name="Coffey M."/>
            <person name="Young S.K."/>
            <person name="Zeng Q."/>
            <person name="Gargeya S."/>
            <person name="Fitzgerald M."/>
            <person name="Abouelleil A."/>
            <person name="Alvarado L."/>
            <person name="Chapman S.B."/>
            <person name="Gainer-Dewar J."/>
            <person name="Goldberg J."/>
            <person name="Griggs A."/>
            <person name="Gujja S."/>
            <person name="Hansen M."/>
            <person name="Howarth C."/>
            <person name="Imamovic A."/>
            <person name="Ireland A."/>
            <person name="Larimer J."/>
            <person name="McCowan C."/>
            <person name="Murphy C."/>
            <person name="Pearson M."/>
            <person name="Poon T.W."/>
            <person name="Priest M."/>
            <person name="Roberts A."/>
            <person name="Saif S."/>
            <person name="Shea T."/>
            <person name="Sykes S."/>
            <person name="Wortman J."/>
            <person name="Nusbaum C."/>
            <person name="Birren B."/>
        </authorList>
    </citation>
    <scope>NUCLEOTIDE SEQUENCE [LARGE SCALE GENOMIC DNA]</scope>
    <source>
        <strain evidence="1 2">P1569</strain>
    </source>
</reference>
<dbReference type="Proteomes" id="UP000018721">
    <property type="component" value="Unassembled WGS sequence"/>
</dbReference>
<gene>
    <name evidence="1" type="ORF">F443_13005</name>
</gene>
<evidence type="ECO:0000313" key="1">
    <source>
        <dbReference type="EMBL" id="ETI41788.1"/>
    </source>
</evidence>
<comment type="caution">
    <text evidence="1">The sequence shown here is derived from an EMBL/GenBank/DDBJ whole genome shotgun (WGS) entry which is preliminary data.</text>
</comment>
<feature type="non-terminal residue" evidence="1">
    <location>
        <position position="55"/>
    </location>
</feature>
<accession>V9ETG0</accession>
<dbReference type="HOGENOM" id="CLU_3038800_0_0_1"/>
<sequence>MNDSKLSPKKLASLLGAPYSIDFTRLPKSDPMYRNLEAYTVTSIYTRMTLYSVGL</sequence>
<proteinExistence type="predicted"/>
<dbReference type="EMBL" id="ANIZ01002212">
    <property type="protein sequence ID" value="ETI41788.1"/>
    <property type="molecule type" value="Genomic_DNA"/>
</dbReference>
<keyword evidence="2" id="KW-1185">Reference proteome</keyword>